<dbReference type="InterPro" id="IPR026937">
    <property type="entry name" value="SBNO_Helicase_C_dom"/>
</dbReference>
<dbReference type="Pfam" id="PF25373">
    <property type="entry name" value="SBNO"/>
    <property type="match status" value="1"/>
</dbReference>
<comment type="similarity">
    <text evidence="1">Belongs to the SBNO family.</text>
</comment>
<reference evidence="9" key="1">
    <citation type="submission" date="2022-11" db="UniProtKB">
        <authorList>
            <consortium name="WormBaseParasite"/>
        </authorList>
    </citation>
    <scope>IDENTIFICATION</scope>
</reference>
<dbReference type="InterPro" id="IPR027417">
    <property type="entry name" value="P-loop_NTPase"/>
</dbReference>
<dbReference type="InterPro" id="IPR039187">
    <property type="entry name" value="SNO_AAA"/>
</dbReference>
<dbReference type="WBParaSite" id="nRc.2.0.1.t41135-RA">
    <property type="protein sequence ID" value="nRc.2.0.1.t41135-RA"/>
    <property type="gene ID" value="nRc.2.0.1.g41135"/>
</dbReference>
<dbReference type="Pfam" id="PF13872">
    <property type="entry name" value="AAA_34"/>
    <property type="match status" value="1"/>
</dbReference>
<evidence type="ECO:0000259" key="5">
    <source>
        <dbReference type="Pfam" id="PF13871"/>
    </source>
</evidence>
<dbReference type="GO" id="GO:0042393">
    <property type="term" value="F:histone binding"/>
    <property type="evidence" value="ECO:0007669"/>
    <property type="project" value="TreeGrafter"/>
</dbReference>
<dbReference type="PANTHER" id="PTHR12706:SF30">
    <property type="entry name" value="PROTEIN STRAWBERRY NOTCH-RELATED"/>
    <property type="match status" value="1"/>
</dbReference>
<evidence type="ECO:0000256" key="2">
    <source>
        <dbReference type="ARBA" id="ARBA00023015"/>
    </source>
</evidence>
<accession>A0A915KSP7</accession>
<name>A0A915KSP7_ROMCU</name>
<evidence type="ECO:0000313" key="9">
    <source>
        <dbReference type="WBParaSite" id="nRc.2.0.1.t41135-RA"/>
    </source>
</evidence>
<evidence type="ECO:0000256" key="1">
    <source>
        <dbReference type="ARBA" id="ARBA00006992"/>
    </source>
</evidence>
<dbReference type="InterPro" id="IPR026741">
    <property type="entry name" value="SNO"/>
</dbReference>
<protein>
    <submittedName>
        <fullName evidence="9">Uncharacterized protein</fullName>
    </submittedName>
</protein>
<feature type="domain" description="Strawberry notch AAA" evidence="6">
    <location>
        <begin position="333"/>
        <end position="639"/>
    </location>
</feature>
<evidence type="ECO:0000259" key="7">
    <source>
        <dbReference type="Pfam" id="PF25373"/>
    </source>
</evidence>
<dbReference type="OMA" id="VSQMWMN"/>
<dbReference type="Proteomes" id="UP000887565">
    <property type="component" value="Unplaced"/>
</dbReference>
<dbReference type="InterPro" id="IPR057332">
    <property type="entry name" value="SBNO_a/b_dom"/>
</dbReference>
<dbReference type="GO" id="GO:0031490">
    <property type="term" value="F:chromatin DNA binding"/>
    <property type="evidence" value="ECO:0007669"/>
    <property type="project" value="TreeGrafter"/>
</dbReference>
<evidence type="ECO:0000256" key="4">
    <source>
        <dbReference type="SAM" id="MobiDB-lite"/>
    </source>
</evidence>
<feature type="domain" description="SBNO alpha/beta" evidence="7">
    <location>
        <begin position="1313"/>
        <end position="1431"/>
    </location>
</feature>
<keyword evidence="2" id="KW-0805">Transcription regulation</keyword>
<feature type="region of interest" description="Disordered" evidence="4">
    <location>
        <begin position="777"/>
        <end position="868"/>
    </location>
</feature>
<dbReference type="GO" id="GO:0006355">
    <property type="term" value="P:regulation of DNA-templated transcription"/>
    <property type="evidence" value="ECO:0007669"/>
    <property type="project" value="InterPro"/>
</dbReference>
<dbReference type="SUPFAM" id="SSF52540">
    <property type="entry name" value="P-loop containing nucleoside triphosphate hydrolases"/>
    <property type="match status" value="2"/>
</dbReference>
<dbReference type="FunFam" id="3.40.50.300:FF:000342">
    <property type="entry name" value="Protein strawberry notch homolog 2"/>
    <property type="match status" value="1"/>
</dbReference>
<dbReference type="Pfam" id="PF13871">
    <property type="entry name" value="Helicase_C_4"/>
    <property type="match status" value="1"/>
</dbReference>
<proteinExistence type="inferred from homology"/>
<dbReference type="Gene3D" id="3.40.50.300">
    <property type="entry name" value="P-loop containing nucleotide triphosphate hydrolases"/>
    <property type="match status" value="1"/>
</dbReference>
<keyword evidence="8" id="KW-1185">Reference proteome</keyword>
<evidence type="ECO:0000256" key="3">
    <source>
        <dbReference type="ARBA" id="ARBA00023163"/>
    </source>
</evidence>
<feature type="compositionally biased region" description="Acidic residues" evidence="4">
    <location>
        <begin position="845"/>
        <end position="868"/>
    </location>
</feature>
<dbReference type="GO" id="GO:0005634">
    <property type="term" value="C:nucleus"/>
    <property type="evidence" value="ECO:0007669"/>
    <property type="project" value="TreeGrafter"/>
</dbReference>
<evidence type="ECO:0000259" key="6">
    <source>
        <dbReference type="Pfam" id="PF13872"/>
    </source>
</evidence>
<sequence>MLEDRASNLCVKILRTIQWNVHLVHPSTSANFVNRFNAFNGKIGGGYAIQRPNIARNHMTNIVEQSRFIRPQMSSVPQRITQARPDGSKPRGTIINPVTTSGGIGVPLKFLKLMDAQGRLTFVRLPAPTKEPQLHNVQPSTSDLNGAAFRSTPSPLMPNGRPIVDQGFRGAPVAPLPSSDGLQIVGNPQHMNAPLPRSPFAYANPFPMDRLKPMTMPQQAHIPSRFGTRQNMSMNFKGNINFSRPDMNFDSRTSMIINNIPTPTMTMNPAVGVAQDVTLSVPPKSSNLNGEDARNFFDSLQPETSEELDDDEELGQAETYAEYMPEKLKSGLPHPDPVVETSSLASVSPPDVHYHVCIPEATIDSGKLSALQLEAIIYACQKHEKFNPNGERCGYLIGDGAGVGKGRTIAGLIFENYLLGRKRALWFSVSSDLKYDAERDLADIGAGKIKVHALNKFKYTKISGKENNSVKKGVIFATYSSLIGESNNAKSKYRTRLRQLVHWCGGKDFDGLIIFDECHRAKNLMPLGSSRPTKTAQTVLELQQALPHGRVVYASATGATETRNMAYMTRLGLWGKGTQFSDFQEFISAVEKRGVGAMEIVAMDMKQRGLYIARQLSFAGTSFRVEEVPLNKEFVHAFDESVKLWLEARKQFQAAAWGLEKLEQKHMWAQFWSSHQRFFKYLCIAAKVQTCVRIAREAVKNGKCVVIGLQSTGEARTLEQLDECGGELNDFVSTAKSVFLSLIERQFPIPNRMKDSKPSRSALRELKNAMESVPDYDTYSETVRRTTKKRRDFDLPGSASNSKRLKFDEEISSDEESASESSKNGDFSDDDSTSSIGLEGTSSTETDDSNNEDEEDINPFADDDDDQDAASSFFSVRLDAWEVKLKKRRIKKAKKRRQHGSESEEEFDELGKQLELAFEEKLREGAAANIVVGGEKKTEMEQKDVGDFLKTSSSFFETEEAERFGSSIGISQAHVIKAELLAAVERLGDLLPPNTLDQLIDELGGPEYVAEMTGRKGRVVSLEDGGVKYELRHEDDVPLELMNLAEKERFMNGTKHIAIISEAASSGISLQSDRRAKNQRRRVHITLELPWSADKAIQQFGRSHRSNQVNAPEYVFLISELAGEYRFASIVAKRLESLGALTHGDRRATESRDLSQFNLDTKYGRVALDVVLKSIIGHLPAPVPPPTEYKSNFLQDMRYYTEGVGLTSRDRNADGTFQDNWFVEKDVNMAKFLNRILGLPVHAQNGLFQYFADTFKAVVSEAKRDGRYDLGILDLGSLGHERVKKLETKAFIGKPEAGGFKTELHQLLVERGLSWEEAIKIFNDHDGEGDGFYVTSTPNSRQRSTVLICAVGRRRLGTNERLYNVFKPNTGLNPNMETMAALSQRFKKTSVEAAEPLWRKQYTITTDKCQHYYFFGRCRNEQIRSCDAGKRLRSYYVLSGSVLSVWNTVESVLCGFSTAKRPGIMQIVRVRTEKNQKIVGILIPNIHVKNVVSRLTDEASRTYVEC</sequence>
<evidence type="ECO:0000313" key="8">
    <source>
        <dbReference type="Proteomes" id="UP000887565"/>
    </source>
</evidence>
<dbReference type="PANTHER" id="PTHR12706">
    <property type="entry name" value="STRAWBERRY NOTCH-RELATED"/>
    <property type="match status" value="1"/>
</dbReference>
<keyword evidence="3" id="KW-0804">Transcription</keyword>
<organism evidence="8 9">
    <name type="scientific">Romanomermis culicivorax</name>
    <name type="common">Nematode worm</name>
    <dbReference type="NCBI Taxonomy" id="13658"/>
    <lineage>
        <taxon>Eukaryota</taxon>
        <taxon>Metazoa</taxon>
        <taxon>Ecdysozoa</taxon>
        <taxon>Nematoda</taxon>
        <taxon>Enoplea</taxon>
        <taxon>Dorylaimia</taxon>
        <taxon>Mermithida</taxon>
        <taxon>Mermithoidea</taxon>
        <taxon>Mermithidae</taxon>
        <taxon>Romanomermis</taxon>
    </lineage>
</organism>
<feature type="domain" description="Strawberry notch helicase C" evidence="5">
    <location>
        <begin position="994"/>
        <end position="1274"/>
    </location>
</feature>